<comment type="caution">
    <text evidence="2">The sequence shown here is derived from an EMBL/GenBank/DDBJ whole genome shotgun (WGS) entry which is preliminary data.</text>
</comment>
<keyword evidence="1" id="KW-1133">Transmembrane helix</keyword>
<keyword evidence="1" id="KW-0812">Transmembrane</keyword>
<dbReference type="EMBL" id="JAXCEH010000008">
    <property type="protein sequence ID" value="MFA1555100.1"/>
    <property type="molecule type" value="Genomic_DNA"/>
</dbReference>
<accession>A0ABV4QWU7</accession>
<feature type="transmembrane region" description="Helical" evidence="1">
    <location>
        <begin position="65"/>
        <end position="87"/>
    </location>
</feature>
<keyword evidence="3" id="KW-1185">Reference proteome</keyword>
<evidence type="ECO:0000256" key="1">
    <source>
        <dbReference type="SAM" id="Phobius"/>
    </source>
</evidence>
<protein>
    <submittedName>
        <fullName evidence="2">Uncharacterized protein</fullName>
    </submittedName>
</protein>
<proteinExistence type="predicted"/>
<reference evidence="2 3" key="1">
    <citation type="submission" date="2023-11" db="EMBL/GenBank/DDBJ databases">
        <title>Actinomadura monticuli sp. nov., isolated from volcanic ash.</title>
        <authorList>
            <person name="Lee S.D."/>
            <person name="Yang H."/>
            <person name="Kim I.S."/>
        </authorList>
    </citation>
    <scope>NUCLEOTIDE SEQUENCE [LARGE SCALE GENOMIC DNA]</scope>
    <source>
        <strain evidence="2 3">DSM 45346</strain>
    </source>
</reference>
<name>A0ABV4QWU7_9ACTN</name>
<keyword evidence="1" id="KW-0472">Membrane</keyword>
<evidence type="ECO:0000313" key="2">
    <source>
        <dbReference type="EMBL" id="MFA1555100.1"/>
    </source>
</evidence>
<feature type="transmembrane region" description="Helical" evidence="1">
    <location>
        <begin position="38"/>
        <end position="59"/>
    </location>
</feature>
<dbReference type="Proteomes" id="UP001569904">
    <property type="component" value="Unassembled WGS sequence"/>
</dbReference>
<evidence type="ECO:0000313" key="3">
    <source>
        <dbReference type="Proteomes" id="UP001569904"/>
    </source>
</evidence>
<organism evidence="2 3">
    <name type="scientific">Actinomadura chokoriensis</name>
    <dbReference type="NCBI Taxonomy" id="454156"/>
    <lineage>
        <taxon>Bacteria</taxon>
        <taxon>Bacillati</taxon>
        <taxon>Actinomycetota</taxon>
        <taxon>Actinomycetes</taxon>
        <taxon>Streptosporangiales</taxon>
        <taxon>Thermomonosporaceae</taxon>
        <taxon>Actinomadura</taxon>
    </lineage>
</organism>
<sequence length="217" mass="23944">MLARQYGYAVTARPAAEAAPWAAADLPASRWLPVPPMVAFLPIPPLLVLVVAGWAWSLGGAGGSLFLAIVAYIGPILLLITSFLIWTSTLANKRLTREMQELLQREPWQAWPCRMEREGEGGTTRIEVIVSLLAPDHSVAGQCKARVRPETWRAMTDGYGVLLFAGDLRFPGVIADPRTETAHLTVPVKNQDLQQNQRNSAVEDELTRQAIAWFFSQ</sequence>
<dbReference type="RefSeq" id="WP_371941798.1">
    <property type="nucleotide sequence ID" value="NZ_JAXCEH010000008.1"/>
</dbReference>
<gene>
    <name evidence="2" type="ORF">SM436_15530</name>
</gene>